<proteinExistence type="predicted"/>
<reference evidence="1 2" key="1">
    <citation type="submission" date="2020-08" db="EMBL/GenBank/DDBJ databases">
        <title>Genomic Encyclopedia of Type Strains, Phase III (KMG-III): the genomes of soil and plant-associated and newly described type strains.</title>
        <authorList>
            <person name="Whitman W."/>
        </authorList>
    </citation>
    <scope>NUCLEOTIDE SEQUENCE [LARGE SCALE GENOMIC DNA]</scope>
    <source>
        <strain evidence="1 2">CECT 8960</strain>
    </source>
</reference>
<dbReference type="Proteomes" id="UP000520767">
    <property type="component" value="Unassembled WGS sequence"/>
</dbReference>
<name>A0A7W7VJ92_9PSEU</name>
<protein>
    <submittedName>
        <fullName evidence="1">Uncharacterized protein</fullName>
    </submittedName>
</protein>
<evidence type="ECO:0000313" key="2">
    <source>
        <dbReference type="Proteomes" id="UP000520767"/>
    </source>
</evidence>
<dbReference type="RefSeq" id="WP_260418197.1">
    <property type="nucleotide sequence ID" value="NZ_JACHJQ010000012.1"/>
</dbReference>
<organism evidence="1 2">
    <name type="scientific">Actinophytocola algeriensis</name>
    <dbReference type="NCBI Taxonomy" id="1768010"/>
    <lineage>
        <taxon>Bacteria</taxon>
        <taxon>Bacillati</taxon>
        <taxon>Actinomycetota</taxon>
        <taxon>Actinomycetes</taxon>
        <taxon>Pseudonocardiales</taxon>
        <taxon>Pseudonocardiaceae</taxon>
    </lineage>
</organism>
<comment type="caution">
    <text evidence="1">The sequence shown here is derived from an EMBL/GenBank/DDBJ whole genome shotgun (WGS) entry which is preliminary data.</text>
</comment>
<sequence length="43" mass="4662">MNGPRAIPLRPRDRLFAEVAPVLAVLLPAVVTTSEIRSGLHAR</sequence>
<dbReference type="AlphaFoldDB" id="A0A7W7VJ92"/>
<evidence type="ECO:0000313" key="1">
    <source>
        <dbReference type="EMBL" id="MBB4912268.1"/>
    </source>
</evidence>
<gene>
    <name evidence="1" type="ORF">FHR82_008539</name>
</gene>
<accession>A0A7W7VJ92</accession>
<dbReference type="EMBL" id="JACHJQ010000012">
    <property type="protein sequence ID" value="MBB4912268.1"/>
    <property type="molecule type" value="Genomic_DNA"/>
</dbReference>
<keyword evidence="2" id="KW-1185">Reference proteome</keyword>